<reference evidence="1 2" key="1">
    <citation type="submission" date="2012-09" db="EMBL/GenBank/DDBJ databases">
        <title>Draft Genome Sequences of 6 Strains from Genus Thauera.</title>
        <authorList>
            <person name="Liu B."/>
            <person name="Shapleigh J.P."/>
            <person name="Frostegard A.H."/>
        </authorList>
    </citation>
    <scope>NUCLEOTIDE SEQUENCE [LARGE SCALE GENOMIC DNA]</scope>
    <source>
        <strain evidence="2">47Lol / DSM 12138</strain>
    </source>
</reference>
<dbReference type="Gene3D" id="1.20.910.10">
    <property type="entry name" value="Heme oxygenase-like"/>
    <property type="match status" value="1"/>
</dbReference>
<dbReference type="InterPro" id="IPR016053">
    <property type="entry name" value="Haem_Oase-like"/>
</dbReference>
<sequence>MTTTTTATAATRSQRLKAATHATHDVLDKRVMAGDIFASRDHFARFLRVQYRFHRDIDALYADPALAALLPGLAARRRWPQVEADLTALGQPLLPPAPGRLAAGAPLPEALGWLYVAEGSNLGGTLLYKWAHEKLGLDQGFGASHLAAHPEGAARHWREFTAALDAVVLSPAQEAAVIAAAEEAFRTVHGYVAEEFAGAAGR</sequence>
<dbReference type="InterPro" id="IPR016084">
    <property type="entry name" value="Haem_Oase-like_multi-hlx"/>
</dbReference>
<protein>
    <submittedName>
        <fullName evidence="1">Iron-starvation protein PigA</fullName>
    </submittedName>
</protein>
<name>N6XQE5_THAL4</name>
<dbReference type="RefSeq" id="WP_004347663.1">
    <property type="nucleotide sequence ID" value="NZ_AMXE01000134.1"/>
</dbReference>
<dbReference type="Pfam" id="PF01126">
    <property type="entry name" value="Heme_oxygenase"/>
    <property type="match status" value="1"/>
</dbReference>
<organism evidence="1 2">
    <name type="scientific">Thauera linaloolentis (strain DSM 12138 / JCM 21573 / CCUG 41526 / CIP 105981 / IAM 15112 / NBRC 102519 / 47Lol)</name>
    <dbReference type="NCBI Taxonomy" id="1123367"/>
    <lineage>
        <taxon>Bacteria</taxon>
        <taxon>Pseudomonadati</taxon>
        <taxon>Pseudomonadota</taxon>
        <taxon>Betaproteobacteria</taxon>
        <taxon>Rhodocyclales</taxon>
        <taxon>Zoogloeaceae</taxon>
        <taxon>Thauera</taxon>
    </lineage>
</organism>
<proteinExistence type="predicted"/>
<dbReference type="CDD" id="cd19166">
    <property type="entry name" value="HemeO-bac"/>
    <property type="match status" value="1"/>
</dbReference>
<dbReference type="eggNOG" id="COG3230">
    <property type="taxonomic scope" value="Bacteria"/>
</dbReference>
<accession>N6XQE5</accession>
<dbReference type="STRING" id="1123367.GCA_000621305_03136"/>
<dbReference type="AlphaFoldDB" id="N6XQE5"/>
<dbReference type="Proteomes" id="UP000013232">
    <property type="component" value="Unassembled WGS sequence"/>
</dbReference>
<dbReference type="SUPFAM" id="SSF48613">
    <property type="entry name" value="Heme oxygenase-like"/>
    <property type="match status" value="1"/>
</dbReference>
<gene>
    <name evidence="1" type="ORF">C666_18285</name>
</gene>
<keyword evidence="2" id="KW-1185">Reference proteome</keyword>
<dbReference type="GO" id="GO:0006788">
    <property type="term" value="P:heme oxidation"/>
    <property type="evidence" value="ECO:0007669"/>
    <property type="project" value="InterPro"/>
</dbReference>
<dbReference type="GO" id="GO:0004392">
    <property type="term" value="F:heme oxygenase (decyclizing) activity"/>
    <property type="evidence" value="ECO:0007669"/>
    <property type="project" value="InterPro"/>
</dbReference>
<evidence type="ECO:0000313" key="1">
    <source>
        <dbReference type="EMBL" id="ENO83881.1"/>
    </source>
</evidence>
<dbReference type="OrthoDB" id="9149607at2"/>
<evidence type="ECO:0000313" key="2">
    <source>
        <dbReference type="Proteomes" id="UP000013232"/>
    </source>
</evidence>
<comment type="caution">
    <text evidence="1">The sequence shown here is derived from an EMBL/GenBank/DDBJ whole genome shotgun (WGS) entry which is preliminary data.</text>
</comment>
<dbReference type="EMBL" id="AMXE01000134">
    <property type="protein sequence ID" value="ENO83881.1"/>
    <property type="molecule type" value="Genomic_DNA"/>
</dbReference>